<dbReference type="Proteomes" id="UP000095488">
    <property type="component" value="Unassembled WGS sequence"/>
</dbReference>
<keyword evidence="2" id="KW-1185">Reference proteome</keyword>
<sequence length="95" mass="10492">MGCLFMDNKIKSIITKELDLPIEVIDNLPKINIIGDNEITIENHKGILSFDRDNTKIKTVIGILDIQGEEIEIVFIGGSTITISGKFKSLGYGVE</sequence>
<organism evidence="1 2">
    <name type="scientific">Sarcina ventriculi</name>
    <name type="common">Clostridium ventriculi</name>
    <dbReference type="NCBI Taxonomy" id="1267"/>
    <lineage>
        <taxon>Bacteria</taxon>
        <taxon>Bacillati</taxon>
        <taxon>Bacillota</taxon>
        <taxon>Clostridia</taxon>
        <taxon>Eubacteriales</taxon>
        <taxon>Clostridiaceae</taxon>
        <taxon>Sarcina</taxon>
    </lineage>
</organism>
<protein>
    <submittedName>
        <fullName evidence="1">Sporulation protein YqfC</fullName>
    </submittedName>
</protein>
<comment type="caution">
    <text evidence="1">The sequence shown here is derived from an EMBL/GenBank/DDBJ whole genome shotgun (WGS) entry which is preliminary data.</text>
</comment>
<name>A0ABP2AUG7_SARVE</name>
<reference evidence="1 2" key="1">
    <citation type="submission" date="2015-09" db="EMBL/GenBank/DDBJ databases">
        <authorList>
            <consortium name="Pathogen Informatics"/>
            <person name="Wu L."/>
            <person name="Ma J."/>
        </authorList>
    </citation>
    <scope>NUCLEOTIDE SEQUENCE [LARGE SCALE GENOMIC DNA]</scope>
    <source>
        <strain evidence="1 2">2789STDY5834858</strain>
    </source>
</reference>
<gene>
    <name evidence="1" type="ORF">ERS852473_01619</name>
</gene>
<dbReference type="Pfam" id="PF07873">
    <property type="entry name" value="YabP"/>
    <property type="match status" value="1"/>
</dbReference>
<proteinExistence type="predicted"/>
<dbReference type="EMBL" id="CYZR01000005">
    <property type="protein sequence ID" value="CUN99723.1"/>
    <property type="molecule type" value="Genomic_DNA"/>
</dbReference>
<dbReference type="InterPro" id="IPR022476">
    <property type="entry name" value="Spore_YabP/YqfC"/>
</dbReference>
<dbReference type="NCBIfam" id="TIGR02856">
    <property type="entry name" value="spore_yqfC"/>
    <property type="match status" value="1"/>
</dbReference>
<evidence type="ECO:0000313" key="2">
    <source>
        <dbReference type="Proteomes" id="UP000095488"/>
    </source>
</evidence>
<accession>A0ABP2AUG7</accession>
<evidence type="ECO:0000313" key="1">
    <source>
        <dbReference type="EMBL" id="CUN99723.1"/>
    </source>
</evidence>
<dbReference type="InterPro" id="IPR022477">
    <property type="entry name" value="Spore_YqfC"/>
</dbReference>